<gene>
    <name evidence="9" type="ORF">HJG54_16970</name>
</gene>
<dbReference type="SUPFAM" id="SSF47384">
    <property type="entry name" value="Homodimeric domain of signal transducing histidine kinase"/>
    <property type="match status" value="1"/>
</dbReference>
<dbReference type="EMBL" id="CP053586">
    <property type="protein sequence ID" value="WNZ24381.1"/>
    <property type="molecule type" value="Genomic_DNA"/>
</dbReference>
<comment type="catalytic activity">
    <reaction evidence="1">
        <text>ATP + protein L-histidine = ADP + protein N-phospho-L-histidine.</text>
        <dbReference type="EC" id="2.7.13.3"/>
    </reaction>
</comment>
<evidence type="ECO:0000256" key="5">
    <source>
        <dbReference type="ARBA" id="ARBA00022777"/>
    </source>
</evidence>
<dbReference type="GO" id="GO:0000155">
    <property type="term" value="F:phosphorelay sensor kinase activity"/>
    <property type="evidence" value="ECO:0007669"/>
    <property type="project" value="InterPro"/>
</dbReference>
<dbReference type="PANTHER" id="PTHR43711:SF26">
    <property type="entry name" value="SENSOR HISTIDINE KINASE RCSC"/>
    <property type="match status" value="1"/>
</dbReference>
<dbReference type="InterPro" id="IPR005467">
    <property type="entry name" value="His_kinase_dom"/>
</dbReference>
<feature type="domain" description="Histidine kinase" evidence="8">
    <location>
        <begin position="170"/>
        <end position="393"/>
    </location>
</feature>
<evidence type="ECO:0000256" key="4">
    <source>
        <dbReference type="ARBA" id="ARBA00022679"/>
    </source>
</evidence>
<dbReference type="AlphaFoldDB" id="A0AA96WLD7"/>
<evidence type="ECO:0000313" key="9">
    <source>
        <dbReference type="EMBL" id="WNZ24381.1"/>
    </source>
</evidence>
<evidence type="ECO:0000259" key="8">
    <source>
        <dbReference type="PROSITE" id="PS50109"/>
    </source>
</evidence>
<organism evidence="9">
    <name type="scientific">Leptolyngbya sp. NK1-12</name>
    <dbReference type="NCBI Taxonomy" id="2547451"/>
    <lineage>
        <taxon>Bacteria</taxon>
        <taxon>Bacillati</taxon>
        <taxon>Cyanobacteriota</taxon>
        <taxon>Cyanophyceae</taxon>
        <taxon>Leptolyngbyales</taxon>
        <taxon>Leptolyngbyaceae</taxon>
        <taxon>Leptolyngbya group</taxon>
        <taxon>Leptolyngbya</taxon>
    </lineage>
</organism>
<keyword evidence="4" id="KW-0808">Transferase</keyword>
<dbReference type="InterPro" id="IPR004358">
    <property type="entry name" value="Sig_transdc_His_kin-like_C"/>
</dbReference>
<keyword evidence="6" id="KW-0902">Two-component regulatory system</keyword>
<dbReference type="EC" id="2.7.13.3" evidence="2"/>
<proteinExistence type="predicted"/>
<evidence type="ECO:0000256" key="2">
    <source>
        <dbReference type="ARBA" id="ARBA00012438"/>
    </source>
</evidence>
<dbReference type="CDD" id="cd00082">
    <property type="entry name" value="HisKA"/>
    <property type="match status" value="1"/>
</dbReference>
<dbReference type="InterPro" id="IPR003661">
    <property type="entry name" value="HisK_dim/P_dom"/>
</dbReference>
<keyword evidence="7" id="KW-0175">Coiled coil</keyword>
<keyword evidence="3" id="KW-0597">Phosphoprotein</keyword>
<dbReference type="InterPro" id="IPR003594">
    <property type="entry name" value="HATPase_dom"/>
</dbReference>
<dbReference type="Gene3D" id="3.30.565.10">
    <property type="entry name" value="Histidine kinase-like ATPase, C-terminal domain"/>
    <property type="match status" value="1"/>
</dbReference>
<sequence>MDFSQLLKERAETIANQWVEAVKRDRQIQSTDHLSAVAIRDHIPHVLMALTTVLSHEEENDIETLAVASLQHGALRAEQGFDPTEIAREYHLLRSAILANLRQDLLQGSPEELFRAMTLINAVVDAAIAQCFKSYVQERLQELEQLQSQLALTNQELTRLARANQDNLSVLTHELKTPLNSIIGYSELFLRQQRQAQTRDTVPSLEHIERVLRNGRQLLRLINDALELSRCEAGRMPLQLVSTEVGSVIRSVVEVIQPLADARGLTLVVDYDLAPSQVVVDPLRLQQILINLASNAVRYTLTGNITIQARTLDQEKWEVAVIDTGIGIAPEEQAHIFDPFVQLRPPDSFSNSDSTGLGLAIVAQLVKLMQGEIQLASQVGTGSTFTVILPIEVKEYQPSASVK</sequence>
<keyword evidence="5 9" id="KW-0418">Kinase</keyword>
<dbReference type="SMART" id="SM00387">
    <property type="entry name" value="HATPase_c"/>
    <property type="match status" value="1"/>
</dbReference>
<dbReference type="InterPro" id="IPR025751">
    <property type="entry name" value="RsbRD_N_dom"/>
</dbReference>
<reference evidence="9" key="1">
    <citation type="submission" date="2020-05" db="EMBL/GenBank/DDBJ databases">
        <authorList>
            <person name="Zhu T."/>
            <person name="Keshari N."/>
            <person name="Lu X."/>
        </authorList>
    </citation>
    <scope>NUCLEOTIDE SEQUENCE</scope>
    <source>
        <strain evidence="9">NK1-12</strain>
    </source>
</reference>
<dbReference type="SMART" id="SM00388">
    <property type="entry name" value="HisKA"/>
    <property type="match status" value="1"/>
</dbReference>
<dbReference type="Pfam" id="PF02518">
    <property type="entry name" value="HATPase_c"/>
    <property type="match status" value="1"/>
</dbReference>
<dbReference type="Pfam" id="PF14361">
    <property type="entry name" value="RsbRD_N"/>
    <property type="match status" value="1"/>
</dbReference>
<evidence type="ECO:0000256" key="3">
    <source>
        <dbReference type="ARBA" id="ARBA00022553"/>
    </source>
</evidence>
<evidence type="ECO:0000256" key="7">
    <source>
        <dbReference type="SAM" id="Coils"/>
    </source>
</evidence>
<dbReference type="InterPro" id="IPR050736">
    <property type="entry name" value="Sensor_HK_Regulatory"/>
</dbReference>
<evidence type="ECO:0000256" key="1">
    <source>
        <dbReference type="ARBA" id="ARBA00000085"/>
    </source>
</evidence>
<dbReference type="SUPFAM" id="SSF55874">
    <property type="entry name" value="ATPase domain of HSP90 chaperone/DNA topoisomerase II/histidine kinase"/>
    <property type="match status" value="1"/>
</dbReference>
<dbReference type="RefSeq" id="WP_316430155.1">
    <property type="nucleotide sequence ID" value="NZ_CP053586.1"/>
</dbReference>
<dbReference type="Pfam" id="PF00512">
    <property type="entry name" value="HisKA"/>
    <property type="match status" value="1"/>
</dbReference>
<dbReference type="InterPro" id="IPR036890">
    <property type="entry name" value="HATPase_C_sf"/>
</dbReference>
<feature type="coiled-coil region" evidence="7">
    <location>
        <begin position="136"/>
        <end position="163"/>
    </location>
</feature>
<protein>
    <recommendedName>
        <fullName evidence="2">histidine kinase</fullName>
        <ecNumber evidence="2">2.7.13.3</ecNumber>
    </recommendedName>
</protein>
<dbReference type="InterPro" id="IPR036097">
    <property type="entry name" value="HisK_dim/P_sf"/>
</dbReference>
<accession>A0AA96WLD7</accession>
<dbReference type="PRINTS" id="PR00344">
    <property type="entry name" value="BCTRLSENSOR"/>
</dbReference>
<name>A0AA96WLD7_9CYAN</name>
<dbReference type="PANTHER" id="PTHR43711">
    <property type="entry name" value="TWO-COMPONENT HISTIDINE KINASE"/>
    <property type="match status" value="1"/>
</dbReference>
<dbReference type="PROSITE" id="PS50109">
    <property type="entry name" value="HIS_KIN"/>
    <property type="match status" value="1"/>
</dbReference>
<dbReference type="Gene3D" id="1.10.287.130">
    <property type="match status" value="1"/>
</dbReference>
<dbReference type="CDD" id="cd16922">
    <property type="entry name" value="HATPase_EvgS-ArcB-TorS-like"/>
    <property type="match status" value="1"/>
</dbReference>
<evidence type="ECO:0000256" key="6">
    <source>
        <dbReference type="ARBA" id="ARBA00023012"/>
    </source>
</evidence>